<dbReference type="AlphaFoldDB" id="A1TMN5"/>
<protein>
    <submittedName>
        <fullName evidence="1">Uncharacterized protein</fullName>
    </submittedName>
</protein>
<dbReference type="Proteomes" id="UP000002596">
    <property type="component" value="Chromosome"/>
</dbReference>
<dbReference type="HOGENOM" id="CLU_1536767_0_0_4"/>
<gene>
    <name evidence="1" type="ordered locus">Aave_1636</name>
</gene>
<accession>A1TMN5</accession>
<dbReference type="EMBL" id="CP000512">
    <property type="protein sequence ID" value="ABM32223.1"/>
    <property type="molecule type" value="Genomic_DNA"/>
</dbReference>
<dbReference type="KEGG" id="aav:Aave_1636"/>
<name>A1TMN5_PARC0</name>
<evidence type="ECO:0000313" key="1">
    <source>
        <dbReference type="EMBL" id="ABM32223.1"/>
    </source>
</evidence>
<sequence>MVGGAAGSCAPRRLRLQEALVGQRAQLAYRGAAGLGRTAHARQFLALGGHRSARLGRIVALAKVCPAEQPIGRQADQQDDLPGRHGCPPAHAAYMRTMVCVCMRRSRPDAPARSSGSGGQSRRATAGAAGSAWAACGSGGAVLQPASSRAAMIGVRIIGGPPCGCARWRAGWWC</sequence>
<reference evidence="1 2" key="1">
    <citation type="submission" date="2006-12" db="EMBL/GenBank/DDBJ databases">
        <title>Complete sequence of Acidovorax avenae subsp. citrulli AAC00-1.</title>
        <authorList>
            <consortium name="US DOE Joint Genome Institute"/>
            <person name="Copeland A."/>
            <person name="Lucas S."/>
            <person name="Lapidus A."/>
            <person name="Barry K."/>
            <person name="Detter J.C."/>
            <person name="Glavina del Rio T."/>
            <person name="Dalin E."/>
            <person name="Tice H."/>
            <person name="Pitluck S."/>
            <person name="Kiss H."/>
            <person name="Brettin T."/>
            <person name="Bruce D."/>
            <person name="Han C."/>
            <person name="Tapia R."/>
            <person name="Gilna P."/>
            <person name="Schmutz J."/>
            <person name="Larimer F."/>
            <person name="Land M."/>
            <person name="Hauser L."/>
            <person name="Kyrpides N."/>
            <person name="Kim E."/>
            <person name="Stahl D."/>
            <person name="Richardson P."/>
        </authorList>
    </citation>
    <scope>NUCLEOTIDE SEQUENCE [LARGE SCALE GENOMIC DNA]</scope>
    <source>
        <strain evidence="1 2">AAC00-1</strain>
    </source>
</reference>
<organism evidence="1 2">
    <name type="scientific">Paracidovorax citrulli (strain AAC00-1)</name>
    <name type="common">Acidovorax citrulli</name>
    <dbReference type="NCBI Taxonomy" id="397945"/>
    <lineage>
        <taxon>Bacteria</taxon>
        <taxon>Pseudomonadati</taxon>
        <taxon>Pseudomonadota</taxon>
        <taxon>Betaproteobacteria</taxon>
        <taxon>Burkholderiales</taxon>
        <taxon>Comamonadaceae</taxon>
        <taxon>Paracidovorax</taxon>
    </lineage>
</organism>
<proteinExistence type="predicted"/>
<evidence type="ECO:0000313" key="2">
    <source>
        <dbReference type="Proteomes" id="UP000002596"/>
    </source>
</evidence>